<keyword evidence="3 11" id="KW-0813">Transport</keyword>
<proteinExistence type="inferred from homology"/>
<keyword evidence="7" id="KW-0408">Iron</keyword>
<evidence type="ECO:0000256" key="2">
    <source>
        <dbReference type="ARBA" id="ARBA00009810"/>
    </source>
</evidence>
<evidence type="ECO:0000256" key="9">
    <source>
        <dbReference type="ARBA" id="ARBA00023136"/>
    </source>
</evidence>
<dbReference type="InterPro" id="IPR036942">
    <property type="entry name" value="Beta-barrel_TonB_sf"/>
</dbReference>
<reference evidence="15" key="1">
    <citation type="journal article" date="2019" name="Int. J. Syst. Evol. Microbiol.">
        <title>The Global Catalogue of Microorganisms (GCM) 10K type strain sequencing project: providing services to taxonomists for standard genome sequencing and annotation.</title>
        <authorList>
            <consortium name="The Broad Institute Genomics Platform"/>
            <consortium name="The Broad Institute Genome Sequencing Center for Infectious Disease"/>
            <person name="Wu L."/>
            <person name="Ma J."/>
        </authorList>
    </citation>
    <scope>NUCLEOTIDE SEQUENCE [LARGE SCALE GENOMIC DNA]</scope>
    <source>
        <strain evidence="15">CECT 8472</strain>
    </source>
</reference>
<comment type="caution">
    <text evidence="14">The sequence shown here is derived from an EMBL/GenBank/DDBJ whole genome shotgun (WGS) entry which is preliminary data.</text>
</comment>
<protein>
    <submittedName>
        <fullName evidence="14">TonB-dependent receptor domain-containing protein</fullName>
    </submittedName>
</protein>
<dbReference type="InterPro" id="IPR037066">
    <property type="entry name" value="Plug_dom_sf"/>
</dbReference>
<evidence type="ECO:0000256" key="6">
    <source>
        <dbReference type="ARBA" id="ARBA00022692"/>
    </source>
</evidence>
<dbReference type="SUPFAM" id="SSF56935">
    <property type="entry name" value="Porins"/>
    <property type="match status" value="1"/>
</dbReference>
<name>A0ABV8UGA5_9PROT</name>
<keyword evidence="8 12" id="KW-0798">TonB box</keyword>
<dbReference type="Pfam" id="PF07715">
    <property type="entry name" value="Plug"/>
    <property type="match status" value="1"/>
</dbReference>
<feature type="domain" description="Secretin/TonB short N-terminal" evidence="13">
    <location>
        <begin position="26"/>
        <end position="77"/>
    </location>
</feature>
<comment type="subcellular location">
    <subcellularLocation>
        <location evidence="1 11">Cell outer membrane</location>
        <topology evidence="1 11">Multi-pass membrane protein</topology>
    </subcellularLocation>
</comment>
<keyword evidence="6 11" id="KW-0812">Transmembrane</keyword>
<accession>A0ABV8UGA5</accession>
<dbReference type="InterPro" id="IPR012910">
    <property type="entry name" value="Plug_dom"/>
</dbReference>
<dbReference type="Proteomes" id="UP001595799">
    <property type="component" value="Unassembled WGS sequence"/>
</dbReference>
<keyword evidence="5" id="KW-0406">Ion transport</keyword>
<comment type="similarity">
    <text evidence="2 11 12">Belongs to the TonB-dependent receptor family.</text>
</comment>
<evidence type="ECO:0000313" key="14">
    <source>
        <dbReference type="EMBL" id="MFC4349949.1"/>
    </source>
</evidence>
<keyword evidence="14" id="KW-0675">Receptor</keyword>
<evidence type="ECO:0000256" key="4">
    <source>
        <dbReference type="ARBA" id="ARBA00022452"/>
    </source>
</evidence>
<dbReference type="Pfam" id="PF07660">
    <property type="entry name" value="STN"/>
    <property type="match status" value="1"/>
</dbReference>
<evidence type="ECO:0000256" key="3">
    <source>
        <dbReference type="ARBA" id="ARBA00022448"/>
    </source>
</evidence>
<dbReference type="InterPro" id="IPR011662">
    <property type="entry name" value="Secretin/TonB_short_N"/>
</dbReference>
<keyword evidence="5" id="KW-0410">Iron transport</keyword>
<dbReference type="PANTHER" id="PTHR30069">
    <property type="entry name" value="TONB-DEPENDENT OUTER MEMBRANE RECEPTOR"/>
    <property type="match status" value="1"/>
</dbReference>
<keyword evidence="10 11" id="KW-0998">Cell outer membrane</keyword>
<dbReference type="Gene3D" id="2.40.170.20">
    <property type="entry name" value="TonB-dependent receptor, beta-barrel domain"/>
    <property type="match status" value="1"/>
</dbReference>
<dbReference type="SMART" id="SM00965">
    <property type="entry name" value="STN"/>
    <property type="match status" value="1"/>
</dbReference>
<evidence type="ECO:0000313" key="15">
    <source>
        <dbReference type="Proteomes" id="UP001595799"/>
    </source>
</evidence>
<dbReference type="PANTHER" id="PTHR30069:SF41">
    <property type="entry name" value="HEME_HEMOPEXIN UTILIZATION PROTEIN C"/>
    <property type="match status" value="1"/>
</dbReference>
<dbReference type="InterPro" id="IPR039426">
    <property type="entry name" value="TonB-dep_rcpt-like"/>
</dbReference>
<dbReference type="Gene3D" id="2.170.130.10">
    <property type="entry name" value="TonB-dependent receptor, plug domain"/>
    <property type="match status" value="1"/>
</dbReference>
<dbReference type="Pfam" id="PF00593">
    <property type="entry name" value="TonB_dep_Rec_b-barrel"/>
    <property type="match status" value="1"/>
</dbReference>
<gene>
    <name evidence="14" type="ORF">ACFOW6_00170</name>
</gene>
<evidence type="ECO:0000256" key="5">
    <source>
        <dbReference type="ARBA" id="ARBA00022496"/>
    </source>
</evidence>
<evidence type="ECO:0000256" key="11">
    <source>
        <dbReference type="PROSITE-ProRule" id="PRU01360"/>
    </source>
</evidence>
<dbReference type="PROSITE" id="PS52016">
    <property type="entry name" value="TONB_DEPENDENT_REC_3"/>
    <property type="match status" value="1"/>
</dbReference>
<evidence type="ECO:0000259" key="13">
    <source>
        <dbReference type="SMART" id="SM00965"/>
    </source>
</evidence>
<evidence type="ECO:0000256" key="8">
    <source>
        <dbReference type="ARBA" id="ARBA00023077"/>
    </source>
</evidence>
<keyword evidence="4 11" id="KW-1134">Transmembrane beta strand</keyword>
<sequence>MEMRNFDIPEQSLPDALPLFSEQAGMQVSVRGDLVRDVSTSGVSGSMRADTALRQLLAGTGLAYEITDEGAVIFEQAENPDSGMMLDTITVETTNFADEFFGAADRANSIYIGQQDLERRNPSTMRDVYAGESSVSVGGAIPASQKVYVNGIEENNLAVTLDGSSQNNTVFHHNGNNLIDPSLLKQVRVEPGVASADSGPAALGGAIVYETVDVDDVLAPDRSIGGFATSSFNTNGNVFTNGISAYGRAEGFEALGYFKYGIGDDYDAGNGDRVYGTETDFFSYLTKAAYESDSGHRVELSAQETHDDADRPYRANIGRLIGNPAPVVREYNLKSRNYVFNYSMPEAAGLWDPEVVFSYSDSEIGVPEPYGSVGTTGGFSGKVENDFNFEGDNTVTVGSDFYDKTARYKDPTYDAEEQATNVGMYAQARLELLEPLRLSFGGRVDHQWFEGVDGSDFENIGLSGNISAAFDVTDYLTLRAGYSNIWGGIAPAENFIMNPDWNYGDGIDPVRAENFTAGFEIAHEGFTFNAGIFRSYFDDARDPSYNPPGDGSNSTIDFDTKGYSFGAGYTWGPGFVRANFTDSEISLDGQPATSYSSQYFGAPLGRIIDIEAAHSFDDIGVTVGGNVELALRNEDTKESTGQAMDAYRVVNIFNEYRPQFADFMTLRLDVKNLFDETYADRATYGQDFSTVVPLYESGRSFILSTRLQF</sequence>
<dbReference type="RefSeq" id="WP_382419928.1">
    <property type="nucleotide sequence ID" value="NZ_JBHSCW010000001.1"/>
</dbReference>
<dbReference type="EMBL" id="JBHSCW010000001">
    <property type="protein sequence ID" value="MFC4349949.1"/>
    <property type="molecule type" value="Genomic_DNA"/>
</dbReference>
<keyword evidence="15" id="KW-1185">Reference proteome</keyword>
<dbReference type="Gene3D" id="3.55.50.30">
    <property type="match status" value="1"/>
</dbReference>
<dbReference type="InterPro" id="IPR000531">
    <property type="entry name" value="Beta-barrel_TonB"/>
</dbReference>
<evidence type="ECO:0000256" key="7">
    <source>
        <dbReference type="ARBA" id="ARBA00023004"/>
    </source>
</evidence>
<evidence type="ECO:0000256" key="1">
    <source>
        <dbReference type="ARBA" id="ARBA00004571"/>
    </source>
</evidence>
<keyword evidence="9 11" id="KW-0472">Membrane</keyword>
<evidence type="ECO:0000256" key="10">
    <source>
        <dbReference type="ARBA" id="ARBA00023237"/>
    </source>
</evidence>
<organism evidence="14 15">
    <name type="scientific">Fodinicurvata halophila</name>
    <dbReference type="NCBI Taxonomy" id="1419723"/>
    <lineage>
        <taxon>Bacteria</taxon>
        <taxon>Pseudomonadati</taxon>
        <taxon>Pseudomonadota</taxon>
        <taxon>Alphaproteobacteria</taxon>
        <taxon>Rhodospirillales</taxon>
        <taxon>Rhodovibrionaceae</taxon>
        <taxon>Fodinicurvata</taxon>
    </lineage>
</organism>
<evidence type="ECO:0000256" key="12">
    <source>
        <dbReference type="RuleBase" id="RU003357"/>
    </source>
</evidence>